<dbReference type="NCBIfam" id="TIGR01733">
    <property type="entry name" value="AA-adenyl-dom"/>
    <property type="match status" value="1"/>
</dbReference>
<dbReference type="InterPro" id="IPR025110">
    <property type="entry name" value="AMP-bd_C"/>
</dbReference>
<dbReference type="Gene3D" id="3.40.50.980">
    <property type="match status" value="2"/>
</dbReference>
<dbReference type="InterPro" id="IPR032821">
    <property type="entry name" value="PKS_assoc"/>
</dbReference>
<dbReference type="Gene3D" id="3.30.300.30">
    <property type="match status" value="1"/>
</dbReference>
<feature type="domain" description="Carrier" evidence="5">
    <location>
        <begin position="723"/>
        <end position="798"/>
    </location>
</feature>
<dbReference type="SUPFAM" id="SSF52777">
    <property type="entry name" value="CoA-dependent acyltransferases"/>
    <property type="match status" value="2"/>
</dbReference>
<comment type="cofactor">
    <cofactor evidence="1">
        <name>pantetheine 4'-phosphate</name>
        <dbReference type="ChEBI" id="CHEBI:47942"/>
    </cofactor>
</comment>
<comment type="caution">
    <text evidence="7">The sequence shown here is derived from an EMBL/GenBank/DDBJ whole genome shotgun (WGS) entry which is preliminary data.</text>
</comment>
<dbReference type="Gene3D" id="3.40.47.10">
    <property type="match status" value="1"/>
</dbReference>
<dbReference type="EMBL" id="JAVDWQ010000005">
    <property type="protein sequence ID" value="MDR7209882.1"/>
    <property type="molecule type" value="Genomic_DNA"/>
</dbReference>
<dbReference type="InterPro" id="IPR001242">
    <property type="entry name" value="Condensation_dom"/>
</dbReference>
<dbReference type="InterPro" id="IPR020845">
    <property type="entry name" value="AMP-binding_CS"/>
</dbReference>
<feature type="domain" description="Carrier" evidence="5">
    <location>
        <begin position="1758"/>
        <end position="1833"/>
    </location>
</feature>
<dbReference type="Gene3D" id="2.30.38.10">
    <property type="entry name" value="Luciferase, Domain 3"/>
    <property type="match status" value="1"/>
</dbReference>
<dbReference type="PROSITE" id="PS00606">
    <property type="entry name" value="KS3_1"/>
    <property type="match status" value="1"/>
</dbReference>
<dbReference type="InterPro" id="IPR010071">
    <property type="entry name" value="AA_adenyl_dom"/>
</dbReference>
<dbReference type="Pfam" id="PF00501">
    <property type="entry name" value="AMP-binding"/>
    <property type="match status" value="1"/>
</dbReference>
<keyword evidence="4" id="KW-0808">Transferase</keyword>
<dbReference type="Gene3D" id="1.10.1240.100">
    <property type="match status" value="1"/>
</dbReference>
<dbReference type="InterPro" id="IPR014030">
    <property type="entry name" value="Ketoacyl_synth_N"/>
</dbReference>
<dbReference type="InterPro" id="IPR036736">
    <property type="entry name" value="ACP-like_sf"/>
</dbReference>
<gene>
    <name evidence="7" type="ORF">J2W48_001821</name>
</gene>
<dbReference type="InterPro" id="IPR000873">
    <property type="entry name" value="AMP-dep_synth/lig_dom"/>
</dbReference>
<dbReference type="InterPro" id="IPR018201">
    <property type="entry name" value="Ketoacyl_synth_AS"/>
</dbReference>
<dbReference type="InterPro" id="IPR045851">
    <property type="entry name" value="AMP-bd_C_sf"/>
</dbReference>
<protein>
    <submittedName>
        <fullName evidence="7">Amino acid adenylation domain-containing protein</fullName>
    </submittedName>
</protein>
<dbReference type="InterPro" id="IPR020841">
    <property type="entry name" value="PKS_Beta-ketoAc_synthase_dom"/>
</dbReference>
<dbReference type="Pfam" id="PF00109">
    <property type="entry name" value="ketoacyl-synt"/>
    <property type="match status" value="1"/>
</dbReference>
<dbReference type="RefSeq" id="WP_310280447.1">
    <property type="nucleotide sequence ID" value="NZ_JAVDWQ010000005.1"/>
</dbReference>
<dbReference type="InterPro" id="IPR014031">
    <property type="entry name" value="Ketoacyl_synth_C"/>
</dbReference>
<dbReference type="Proteomes" id="UP001269081">
    <property type="component" value="Unassembled WGS sequence"/>
</dbReference>
<keyword evidence="3" id="KW-0597">Phosphoprotein</keyword>
<dbReference type="Pfam" id="PF16197">
    <property type="entry name" value="KAsynt_C_assoc"/>
    <property type="match status" value="1"/>
</dbReference>
<evidence type="ECO:0000256" key="1">
    <source>
        <dbReference type="ARBA" id="ARBA00001957"/>
    </source>
</evidence>
<keyword evidence="2" id="KW-0596">Phosphopantetheine</keyword>
<name>A0ABU1Y6M8_9FLAO</name>
<dbReference type="SUPFAM" id="SSF53901">
    <property type="entry name" value="Thiolase-like"/>
    <property type="match status" value="1"/>
</dbReference>
<dbReference type="Pfam" id="PF00550">
    <property type="entry name" value="PP-binding"/>
    <property type="match status" value="2"/>
</dbReference>
<dbReference type="PANTHER" id="PTHR45527:SF1">
    <property type="entry name" value="FATTY ACID SYNTHASE"/>
    <property type="match status" value="1"/>
</dbReference>
<proteinExistence type="predicted"/>
<dbReference type="Gene3D" id="3.30.559.10">
    <property type="entry name" value="Chloramphenicol acetyltransferase-like domain"/>
    <property type="match status" value="1"/>
</dbReference>
<dbReference type="Pfam" id="PF00668">
    <property type="entry name" value="Condensation"/>
    <property type="match status" value="1"/>
</dbReference>
<dbReference type="SUPFAM" id="SSF47336">
    <property type="entry name" value="ACP-like"/>
    <property type="match status" value="2"/>
</dbReference>
<dbReference type="InterPro" id="IPR009081">
    <property type="entry name" value="PP-bd_ACP"/>
</dbReference>
<dbReference type="PROSITE" id="PS00012">
    <property type="entry name" value="PHOSPHOPANTETHEINE"/>
    <property type="match status" value="1"/>
</dbReference>
<evidence type="ECO:0000313" key="8">
    <source>
        <dbReference type="Proteomes" id="UP001269081"/>
    </source>
</evidence>
<dbReference type="PROSITE" id="PS00455">
    <property type="entry name" value="AMP_BINDING"/>
    <property type="match status" value="1"/>
</dbReference>
<dbReference type="PANTHER" id="PTHR45527">
    <property type="entry name" value="NONRIBOSOMAL PEPTIDE SYNTHETASE"/>
    <property type="match status" value="1"/>
</dbReference>
<dbReference type="Pfam" id="PF02801">
    <property type="entry name" value="Ketoacyl-synt_C"/>
    <property type="match status" value="1"/>
</dbReference>
<evidence type="ECO:0000256" key="3">
    <source>
        <dbReference type="ARBA" id="ARBA00022553"/>
    </source>
</evidence>
<dbReference type="SMART" id="SM00825">
    <property type="entry name" value="PKS_KS"/>
    <property type="match status" value="1"/>
</dbReference>
<reference evidence="7 8" key="1">
    <citation type="submission" date="2023-07" db="EMBL/GenBank/DDBJ databases">
        <title>Sorghum-associated microbial communities from plants grown in Nebraska, USA.</title>
        <authorList>
            <person name="Schachtman D."/>
        </authorList>
    </citation>
    <scope>NUCLEOTIDE SEQUENCE [LARGE SCALE GENOMIC DNA]</scope>
    <source>
        <strain evidence="7 8">4129</strain>
    </source>
</reference>
<evidence type="ECO:0000313" key="7">
    <source>
        <dbReference type="EMBL" id="MDR7209882.1"/>
    </source>
</evidence>
<dbReference type="PROSITE" id="PS52004">
    <property type="entry name" value="KS3_2"/>
    <property type="match status" value="1"/>
</dbReference>
<dbReference type="CDD" id="cd00833">
    <property type="entry name" value="PKS"/>
    <property type="match status" value="1"/>
</dbReference>
<dbReference type="InterPro" id="IPR016039">
    <property type="entry name" value="Thiolase-like"/>
</dbReference>
<keyword evidence="8" id="KW-1185">Reference proteome</keyword>
<evidence type="ECO:0000259" key="6">
    <source>
        <dbReference type="PROSITE" id="PS52004"/>
    </source>
</evidence>
<dbReference type="Gene3D" id="1.10.1200.10">
    <property type="entry name" value="ACP-like"/>
    <property type="match status" value="2"/>
</dbReference>
<organism evidence="7 8">
    <name type="scientific">Flavobacterium piscis</name>
    <dbReference type="NCBI Taxonomy" id="1114874"/>
    <lineage>
        <taxon>Bacteria</taxon>
        <taxon>Pseudomonadati</taxon>
        <taxon>Bacteroidota</taxon>
        <taxon>Flavobacteriia</taxon>
        <taxon>Flavobacteriales</taxon>
        <taxon>Flavobacteriaceae</taxon>
        <taxon>Flavobacterium</taxon>
    </lineage>
</organism>
<dbReference type="Gene3D" id="3.30.559.30">
    <property type="entry name" value="Nonribosomal peptide synthetase, condensation domain"/>
    <property type="match status" value="1"/>
</dbReference>
<evidence type="ECO:0000259" key="5">
    <source>
        <dbReference type="PROSITE" id="PS50075"/>
    </source>
</evidence>
<dbReference type="InterPro" id="IPR006162">
    <property type="entry name" value="Ppantetheine_attach_site"/>
</dbReference>
<dbReference type="Pfam" id="PF13193">
    <property type="entry name" value="AMP-binding_C"/>
    <property type="match status" value="1"/>
</dbReference>
<evidence type="ECO:0000256" key="2">
    <source>
        <dbReference type="ARBA" id="ARBA00022450"/>
    </source>
</evidence>
<evidence type="ECO:0000256" key="4">
    <source>
        <dbReference type="ARBA" id="ARBA00022679"/>
    </source>
</evidence>
<feature type="domain" description="Ketosynthase family 3 (KS3)" evidence="6">
    <location>
        <begin position="1"/>
        <end position="412"/>
    </location>
</feature>
<accession>A0ABU1Y6M8</accession>
<sequence length="1853" mass="210077">MDIALIGVSIKYADITTLQQFAEVIRNNSICIKQPTEDRVLYSKIDKKEQYHPYGYLDRADFFDHEFFNLSKGEANAIDPGHRMILEGVCNAIENSGYDLDYISSQNTGLFTTTQTGLYNLLYQSENKGLDFIGGLASIGGGRVANVLNIRGPVMNIDTACSSSLVALHEAVQNIKRGEIDLGIVAGSRLLFLFNEANSFEKDAIMSTDGMCRAFDEDASGTAGGEGIAVVILKRLNHAIKDNDNILAVIKGSAINNDGSSSNSIAAPSPVAQKNVILSACKNAAIPVSSISYIETHGTGTKLGDPIEYKGIKDAFSSDNEPYSVRLGTLKPNIGHLDNMSGLFGFIKAALVLKEKEFFPLANFNTVNKFIEEDPNILLQKEGTKWHTDKIRRAGVSSFGLSGTNAHIILEEYKANEVTDSYTGNNNWFKIAAKNKNTLREYIDNIYNFISENTPIEDLAYTLNTGRKDYKYRLAVSGNTIAEIKRSLLAQRENEQISTVKYTKIALLYLSDKVSNVENFLKCNQFKDTFLSLQKELDNPETDFAVSQTLAFQISLFRYLNSKGFNVNQLICNGNIAKNSKEIIEGKNSITKDLKFDEDFNLDLGKLKVLAKNCADNNILLVVVGNNNHSMPSIFESLTEEQIPCIDVLKIMENNNWNLLWSSLYNNGLEFNWKEFYSNEVFKKVIAPTYPFEKISCWNENKNPLLFNNLNSKPNIEQPKLIVKNLSEEEIVVGILKEILKNENLTLTDDFFELGGNSIVGVQFINRVNELFGITIHFDALFECYEINEIVTLIKEAVKDRNSNDLAILPEKNEFAFETLEASNSQQRMWIESLVDSSMQSIYNITLTYNTKGSLNIDVFKETIQKLIWMHPCLRSTFFADEDGTIQQKIKEIKNIEIDNFFFTFYSTNDPFIVEQKTKEIQNFKFDLEHGELFQATVLQIDESNYKILFVFHHIIFDGWSTGVFIKDFVTIYKQIINNIYVSTAPKNDYFEYLIWLKDNLQIEKTASYTDYWTEKLGNINSNLKLGNPDAGSLEGARLNFSIDKKLKDKLVDYANKNRVTLFSILISSVRISLYKLAQENFVIGTAVSGRVKKEFESTIGMFINTLPIYTEIDTDKSFADCVADEMNTIIKALEYQIYPYDLILNDLKIVNKKSFFDVMVVLQNQNNRAGMVGKSDLPFEIEEEINQTSVFSRFNLSFTFFDVFDAIELELEYKTGVFSQEFVHAMIDTFFHLLEQFVDVPEQKISQFSILNKNQFDVIVYGFNNTKSDFPEDKTIIEVFEQQVEKTPDNIAVIFEDRQVTYQELNAEANQLGSFLRELFQIVPDDLIGIKLERSDKMILAILGILKAGAAYVPIDPAYPQERIDYIEKDSNCKIVIDENVLLLFYKNQNVYLDKNIEKINSSKDLAYIIYTSGTTGHPKGVMVEHRNVVNLIVSQTKQFKIDENEKIIQLSNYTFDASVEQIFLALCNGAHLYIISRTALLEADIFAEFISKNEITHLHAVPSVLEKITPSSRFSLKRVIAGGDNCSGKLAELWGTTCDFYNEYGPTETTVTSIELLYDKKRTFCIGSPISNTQVYILDNNLFPTQLGVLGKIYISGAGVTRGYLNKPELTSEKFIDNPFVINTKMYDTGDLGRWLPDGNIEFLGRNDDQVKIRGFRIELGEIENILLQFSSHLQQVVVQPQDVNGDKILVAYYVSDNEIDKKEIRSYLITKLPEYMVPSFLVALEHMPLTANGKIDRNALRGISEEDIIRKEYVQPRNEIEQKIAKIWQEILGVEKVGATDSFFELGGHSLNATKLISIIHKQFNVKLSIIDLFNNIILEELALLLENTILYSSSNEENISIEESENFTI</sequence>
<dbReference type="InterPro" id="IPR023213">
    <property type="entry name" value="CAT-like_dom_sf"/>
</dbReference>
<dbReference type="PROSITE" id="PS50075">
    <property type="entry name" value="CARRIER"/>
    <property type="match status" value="2"/>
</dbReference>
<dbReference type="SUPFAM" id="SSF56801">
    <property type="entry name" value="Acetyl-CoA synthetase-like"/>
    <property type="match status" value="1"/>
</dbReference>